<dbReference type="EMBL" id="KZ613786">
    <property type="protein sequence ID" value="PMD61440.1"/>
    <property type="molecule type" value="Genomic_DNA"/>
</dbReference>
<protein>
    <submittedName>
        <fullName evidence="1">Uncharacterized protein</fullName>
    </submittedName>
</protein>
<dbReference type="AlphaFoldDB" id="A0A2J6TEK2"/>
<dbReference type="RefSeq" id="XP_024738344.1">
    <property type="nucleotide sequence ID" value="XM_024872269.1"/>
</dbReference>
<dbReference type="GeneID" id="36580350"/>
<sequence>MAVAVAVDRVRMRKGQESRAAATAATLMHAESWAMGGEVIPVRGGGNRAMEGNGCGGLLWNGGGCERRRCERGGVCCIGAAKPRASLVFCLTSKKSDNAYQLHALYLSSALSCSYLTVHFKRGIMGAICTPQQTRRPLHPLNMAQSPDIKNIYQVTHCLTQSPDPHYNTASAPRIPASMSWKQISRAAKKKKR</sequence>
<dbReference type="Proteomes" id="UP000235371">
    <property type="component" value="Unassembled WGS sequence"/>
</dbReference>
<name>A0A2J6TEK2_9HELO</name>
<dbReference type="InParanoid" id="A0A2J6TEK2"/>
<evidence type="ECO:0000313" key="2">
    <source>
        <dbReference type="Proteomes" id="UP000235371"/>
    </source>
</evidence>
<accession>A0A2J6TEK2</accession>
<gene>
    <name evidence="1" type="ORF">K444DRAFT_370474</name>
</gene>
<proteinExistence type="predicted"/>
<keyword evidence="2" id="KW-1185">Reference proteome</keyword>
<reference evidence="1 2" key="1">
    <citation type="submission" date="2016-04" db="EMBL/GenBank/DDBJ databases">
        <title>A degradative enzymes factory behind the ericoid mycorrhizal symbiosis.</title>
        <authorList>
            <consortium name="DOE Joint Genome Institute"/>
            <person name="Martino E."/>
            <person name="Morin E."/>
            <person name="Grelet G."/>
            <person name="Kuo A."/>
            <person name="Kohler A."/>
            <person name="Daghino S."/>
            <person name="Barry K."/>
            <person name="Choi C."/>
            <person name="Cichocki N."/>
            <person name="Clum A."/>
            <person name="Copeland A."/>
            <person name="Hainaut M."/>
            <person name="Haridas S."/>
            <person name="Labutti K."/>
            <person name="Lindquist E."/>
            <person name="Lipzen A."/>
            <person name="Khouja H.-R."/>
            <person name="Murat C."/>
            <person name="Ohm R."/>
            <person name="Olson A."/>
            <person name="Spatafora J."/>
            <person name="Veneault-Fourrey C."/>
            <person name="Henrissat B."/>
            <person name="Grigoriev I."/>
            <person name="Martin F."/>
            <person name="Perotto S."/>
        </authorList>
    </citation>
    <scope>NUCLEOTIDE SEQUENCE [LARGE SCALE GENOMIC DNA]</scope>
    <source>
        <strain evidence="1 2">E</strain>
    </source>
</reference>
<organism evidence="1 2">
    <name type="scientific">Hyaloscypha bicolor E</name>
    <dbReference type="NCBI Taxonomy" id="1095630"/>
    <lineage>
        <taxon>Eukaryota</taxon>
        <taxon>Fungi</taxon>
        <taxon>Dikarya</taxon>
        <taxon>Ascomycota</taxon>
        <taxon>Pezizomycotina</taxon>
        <taxon>Leotiomycetes</taxon>
        <taxon>Helotiales</taxon>
        <taxon>Hyaloscyphaceae</taxon>
        <taxon>Hyaloscypha</taxon>
        <taxon>Hyaloscypha bicolor</taxon>
    </lineage>
</organism>
<evidence type="ECO:0000313" key="1">
    <source>
        <dbReference type="EMBL" id="PMD61440.1"/>
    </source>
</evidence>